<comment type="caution">
    <text evidence="1">The sequence shown here is derived from an EMBL/GenBank/DDBJ whole genome shotgun (WGS) entry which is preliminary data.</text>
</comment>
<sequence length="143" mass="16160">VDSLKSLPNVEPHVNDLFFKNVSNPTADLKAKFNRILELAHENEARVAYIFNDMKLESLHPTILYKRKSDEPPSLKHIKRDPVATISSITLLGERITSQDDYKFAIGFFAKDKTNPNLIYMVTAGHCASLNETILYDGRVIGE</sequence>
<organism evidence="1 2">
    <name type="scientific">Racocetra fulgida</name>
    <dbReference type="NCBI Taxonomy" id="60492"/>
    <lineage>
        <taxon>Eukaryota</taxon>
        <taxon>Fungi</taxon>
        <taxon>Fungi incertae sedis</taxon>
        <taxon>Mucoromycota</taxon>
        <taxon>Glomeromycotina</taxon>
        <taxon>Glomeromycetes</taxon>
        <taxon>Diversisporales</taxon>
        <taxon>Gigasporaceae</taxon>
        <taxon>Racocetra</taxon>
    </lineage>
</organism>
<dbReference type="Gene3D" id="2.40.10.10">
    <property type="entry name" value="Trypsin-like serine proteases"/>
    <property type="match status" value="1"/>
</dbReference>
<gene>
    <name evidence="1" type="ORF">RFULGI_LOCUS9256</name>
</gene>
<dbReference type="AlphaFoldDB" id="A0A9N9HDD8"/>
<name>A0A9N9HDD8_9GLOM</name>
<keyword evidence="2" id="KW-1185">Reference proteome</keyword>
<protein>
    <submittedName>
        <fullName evidence="1">6025_t:CDS:1</fullName>
    </submittedName>
</protein>
<evidence type="ECO:0000313" key="2">
    <source>
        <dbReference type="Proteomes" id="UP000789396"/>
    </source>
</evidence>
<accession>A0A9N9HDD8</accession>
<dbReference type="InterPro" id="IPR043504">
    <property type="entry name" value="Peptidase_S1_PA_chymotrypsin"/>
</dbReference>
<reference evidence="1" key="1">
    <citation type="submission" date="2021-06" db="EMBL/GenBank/DDBJ databases">
        <authorList>
            <person name="Kallberg Y."/>
            <person name="Tangrot J."/>
            <person name="Rosling A."/>
        </authorList>
    </citation>
    <scope>NUCLEOTIDE SEQUENCE</scope>
    <source>
        <strain evidence="1">IN212</strain>
    </source>
</reference>
<feature type="non-terminal residue" evidence="1">
    <location>
        <position position="143"/>
    </location>
</feature>
<proteinExistence type="predicted"/>
<dbReference type="OrthoDB" id="2467309at2759"/>
<feature type="non-terminal residue" evidence="1">
    <location>
        <position position="1"/>
    </location>
</feature>
<evidence type="ECO:0000313" key="1">
    <source>
        <dbReference type="EMBL" id="CAG8671711.1"/>
    </source>
</evidence>
<dbReference type="Proteomes" id="UP000789396">
    <property type="component" value="Unassembled WGS sequence"/>
</dbReference>
<dbReference type="EMBL" id="CAJVPZ010016230">
    <property type="protein sequence ID" value="CAG8671711.1"/>
    <property type="molecule type" value="Genomic_DNA"/>
</dbReference>